<dbReference type="EMBL" id="WIXE01001127">
    <property type="protein sequence ID" value="KAK5985966.1"/>
    <property type="molecule type" value="Genomic_DNA"/>
</dbReference>
<dbReference type="Pfam" id="PF13878">
    <property type="entry name" value="zf-C2H2_3"/>
    <property type="match status" value="1"/>
</dbReference>
<dbReference type="InterPro" id="IPR028005">
    <property type="entry name" value="AcTrfase_ESCO_Znf_dom"/>
</dbReference>
<evidence type="ECO:0000256" key="2">
    <source>
        <dbReference type="ARBA" id="ARBA00005816"/>
    </source>
</evidence>
<evidence type="ECO:0000256" key="8">
    <source>
        <dbReference type="ARBA" id="ARBA00023306"/>
    </source>
</evidence>
<evidence type="ECO:0000256" key="4">
    <source>
        <dbReference type="ARBA" id="ARBA00022723"/>
    </source>
</evidence>
<dbReference type="SUPFAM" id="SSF55729">
    <property type="entry name" value="Acyl-CoA N-acyltransferases (Nat)"/>
    <property type="match status" value="1"/>
</dbReference>
<dbReference type="InterPro" id="IPR016181">
    <property type="entry name" value="Acyl_CoA_acyltransferase"/>
</dbReference>
<dbReference type="GO" id="GO:0061733">
    <property type="term" value="F:protein-lysine-acetyltransferase activity"/>
    <property type="evidence" value="ECO:0007669"/>
    <property type="project" value="TreeGrafter"/>
</dbReference>
<organism evidence="12 13">
    <name type="scientific">Trichostrongylus colubriformis</name>
    <name type="common">Black scour worm</name>
    <dbReference type="NCBI Taxonomy" id="6319"/>
    <lineage>
        <taxon>Eukaryota</taxon>
        <taxon>Metazoa</taxon>
        <taxon>Ecdysozoa</taxon>
        <taxon>Nematoda</taxon>
        <taxon>Chromadorea</taxon>
        <taxon>Rhabditida</taxon>
        <taxon>Rhabditina</taxon>
        <taxon>Rhabditomorpha</taxon>
        <taxon>Strongyloidea</taxon>
        <taxon>Trichostrongylidae</taxon>
        <taxon>Trichostrongylus</taxon>
    </lineage>
</organism>
<comment type="similarity">
    <text evidence="2">Belongs to the acetyltransferase family. ECO subfamily.</text>
</comment>
<evidence type="ECO:0000256" key="5">
    <source>
        <dbReference type="ARBA" id="ARBA00022771"/>
    </source>
</evidence>
<sequence length="273" mass="31335">MTTNVMQTQKKVTDFFSSPVVKKCSLSPRTPIFELEPVTSAKKKSRLFVDEHDTKQTTLDAGQKRIGGQYCRECNMMYSIDSIVDVKMHNKHHNRLSDVAEVKVSSSQLKLWLRRECHYDSVHGPIFRIHPDSQSSLKRKMEHVIEDIVNKSVGYSPDLSIWGWDERRTVWVSILKEGSTQYIGGVIVTEPLLSARCSTTGQIIRDDDPIVGVNRLWTHPAARRKGIATEILDIIRRWVAFSDLTDDGKRFAEHYLRRDEQSNCSLLVYDVSK</sequence>
<evidence type="ECO:0000256" key="6">
    <source>
        <dbReference type="ARBA" id="ARBA00022833"/>
    </source>
</evidence>
<evidence type="ECO:0008006" key="14">
    <source>
        <dbReference type="Google" id="ProtNLM"/>
    </source>
</evidence>
<keyword evidence="5" id="KW-0863">Zinc-finger</keyword>
<keyword evidence="9" id="KW-0012">Acyltransferase</keyword>
<dbReference type="InterPro" id="IPR028009">
    <property type="entry name" value="ESCO_Acetyltransf_dom"/>
</dbReference>
<evidence type="ECO:0000256" key="3">
    <source>
        <dbReference type="ARBA" id="ARBA00022679"/>
    </source>
</evidence>
<comment type="caution">
    <text evidence="12">The sequence shown here is derived from an EMBL/GenBank/DDBJ whole genome shotgun (WGS) entry which is preliminary data.</text>
</comment>
<evidence type="ECO:0000259" key="10">
    <source>
        <dbReference type="Pfam" id="PF13878"/>
    </source>
</evidence>
<gene>
    <name evidence="12" type="ORF">GCK32_011616</name>
</gene>
<keyword evidence="6" id="KW-0862">Zinc</keyword>
<dbReference type="GO" id="GO:0005634">
    <property type="term" value="C:nucleus"/>
    <property type="evidence" value="ECO:0007669"/>
    <property type="project" value="UniProtKB-SubCell"/>
</dbReference>
<dbReference type="Pfam" id="PF13880">
    <property type="entry name" value="Acetyltransf_13"/>
    <property type="match status" value="1"/>
</dbReference>
<keyword evidence="8" id="KW-0131">Cell cycle</keyword>
<dbReference type="AlphaFoldDB" id="A0AAN8IU25"/>
<comment type="subcellular location">
    <subcellularLocation>
        <location evidence="1">Nucleus</location>
    </subcellularLocation>
</comment>
<evidence type="ECO:0000256" key="9">
    <source>
        <dbReference type="ARBA" id="ARBA00023315"/>
    </source>
</evidence>
<keyword evidence="4" id="KW-0479">Metal-binding</keyword>
<reference evidence="12 13" key="1">
    <citation type="submission" date="2019-10" db="EMBL/GenBank/DDBJ databases">
        <title>Assembly and Annotation for the nematode Trichostrongylus colubriformis.</title>
        <authorList>
            <person name="Martin J."/>
        </authorList>
    </citation>
    <scope>NUCLEOTIDE SEQUENCE [LARGE SCALE GENOMIC DNA]</scope>
    <source>
        <strain evidence="12">G859</strain>
        <tissue evidence="12">Whole worm</tissue>
    </source>
</reference>
<dbReference type="PANTHER" id="PTHR45884:SF2">
    <property type="entry name" value="N-ACETYLTRANSFERASE ECO"/>
    <property type="match status" value="1"/>
</dbReference>
<dbReference type="GO" id="GO:0008270">
    <property type="term" value="F:zinc ion binding"/>
    <property type="evidence" value="ECO:0007669"/>
    <property type="project" value="UniProtKB-KW"/>
</dbReference>
<keyword evidence="13" id="KW-1185">Reference proteome</keyword>
<evidence type="ECO:0000313" key="13">
    <source>
        <dbReference type="Proteomes" id="UP001331761"/>
    </source>
</evidence>
<dbReference type="Proteomes" id="UP001331761">
    <property type="component" value="Unassembled WGS sequence"/>
</dbReference>
<evidence type="ECO:0000259" key="11">
    <source>
        <dbReference type="Pfam" id="PF13880"/>
    </source>
</evidence>
<keyword evidence="3" id="KW-0808">Transferase</keyword>
<dbReference type="GO" id="GO:0000785">
    <property type="term" value="C:chromatin"/>
    <property type="evidence" value="ECO:0007669"/>
    <property type="project" value="TreeGrafter"/>
</dbReference>
<dbReference type="GO" id="GO:0007064">
    <property type="term" value="P:mitotic sister chromatid cohesion"/>
    <property type="evidence" value="ECO:0007669"/>
    <property type="project" value="TreeGrafter"/>
</dbReference>
<evidence type="ECO:0000313" key="12">
    <source>
        <dbReference type="EMBL" id="KAK5985966.1"/>
    </source>
</evidence>
<protein>
    <recommendedName>
        <fullName evidence="14">N-acetyltransferase ECO1</fullName>
    </recommendedName>
</protein>
<keyword evidence="7" id="KW-0539">Nucleus</keyword>
<proteinExistence type="inferred from homology"/>
<name>A0AAN8IU25_TRICO</name>
<dbReference type="CDD" id="cd04301">
    <property type="entry name" value="NAT_SF"/>
    <property type="match status" value="1"/>
</dbReference>
<feature type="domain" description="N-acetyltransferase ESCO acetyl-transferase" evidence="11">
    <location>
        <begin position="210"/>
        <end position="259"/>
    </location>
</feature>
<feature type="domain" description="N-acetyltransferase ESCO zinc-finger" evidence="10">
    <location>
        <begin position="56"/>
        <end position="95"/>
    </location>
</feature>
<accession>A0AAN8IU25</accession>
<dbReference type="PANTHER" id="PTHR45884">
    <property type="entry name" value="N-ACETYLTRANSFERASE ECO"/>
    <property type="match status" value="1"/>
</dbReference>
<evidence type="ECO:0000256" key="7">
    <source>
        <dbReference type="ARBA" id="ARBA00023242"/>
    </source>
</evidence>
<evidence type="ECO:0000256" key="1">
    <source>
        <dbReference type="ARBA" id="ARBA00004123"/>
    </source>
</evidence>